<keyword evidence="3" id="KW-1185">Reference proteome</keyword>
<gene>
    <name evidence="2" type="ORF">GWI33_010130</name>
</gene>
<feature type="compositionally biased region" description="Basic and acidic residues" evidence="1">
    <location>
        <begin position="7"/>
        <end position="23"/>
    </location>
</feature>
<dbReference type="Proteomes" id="UP000625711">
    <property type="component" value="Unassembled WGS sequence"/>
</dbReference>
<evidence type="ECO:0000313" key="2">
    <source>
        <dbReference type="EMBL" id="KAF7285762.1"/>
    </source>
</evidence>
<reference evidence="2" key="1">
    <citation type="submission" date="2020-08" db="EMBL/GenBank/DDBJ databases">
        <title>Genome sequencing and assembly of the red palm weevil Rhynchophorus ferrugineus.</title>
        <authorList>
            <person name="Dias G.B."/>
            <person name="Bergman C.M."/>
            <person name="Manee M."/>
        </authorList>
    </citation>
    <scope>NUCLEOTIDE SEQUENCE</scope>
    <source>
        <strain evidence="2">AA-2017</strain>
        <tissue evidence="2">Whole larva</tissue>
    </source>
</reference>
<protein>
    <submittedName>
        <fullName evidence="2">Uncharacterized protein</fullName>
    </submittedName>
</protein>
<accession>A0A834J216</accession>
<evidence type="ECO:0000256" key="1">
    <source>
        <dbReference type="SAM" id="MobiDB-lite"/>
    </source>
</evidence>
<dbReference type="AlphaFoldDB" id="A0A834J216"/>
<organism evidence="2 3">
    <name type="scientific">Rhynchophorus ferrugineus</name>
    <name type="common">Red palm weevil</name>
    <name type="synonym">Curculio ferrugineus</name>
    <dbReference type="NCBI Taxonomy" id="354439"/>
    <lineage>
        <taxon>Eukaryota</taxon>
        <taxon>Metazoa</taxon>
        <taxon>Ecdysozoa</taxon>
        <taxon>Arthropoda</taxon>
        <taxon>Hexapoda</taxon>
        <taxon>Insecta</taxon>
        <taxon>Pterygota</taxon>
        <taxon>Neoptera</taxon>
        <taxon>Endopterygota</taxon>
        <taxon>Coleoptera</taxon>
        <taxon>Polyphaga</taxon>
        <taxon>Cucujiformia</taxon>
        <taxon>Curculionidae</taxon>
        <taxon>Dryophthorinae</taxon>
        <taxon>Rhynchophorus</taxon>
    </lineage>
</organism>
<sequence length="209" mass="24309">MYYNENEAGKEEGSPEGFKEPSKKKIRKNINTNNRLIKYDENTRDCIKNIIYDLKKNNVTPSLSTILRNVKCNDSLPKFSLMTLRRLLFDMGFYYEKNGTKSVLLEKNADQMVKATNNQVNRNSSNAYYVTNASDIINYDKKQIPPSIETHKYEYCNSNEKVTTLSPKVVAYSLHSMEQTYYTSHIDLRETPFMAYNSSHSFPQNLLLH</sequence>
<evidence type="ECO:0000313" key="3">
    <source>
        <dbReference type="Proteomes" id="UP000625711"/>
    </source>
</evidence>
<name>A0A834J216_RHYFE</name>
<dbReference type="EMBL" id="JAACXV010000045">
    <property type="protein sequence ID" value="KAF7285762.1"/>
    <property type="molecule type" value="Genomic_DNA"/>
</dbReference>
<dbReference type="OrthoDB" id="10039611at2759"/>
<proteinExistence type="predicted"/>
<feature type="region of interest" description="Disordered" evidence="1">
    <location>
        <begin position="1"/>
        <end position="23"/>
    </location>
</feature>
<comment type="caution">
    <text evidence="2">The sequence shown here is derived from an EMBL/GenBank/DDBJ whole genome shotgun (WGS) entry which is preliminary data.</text>
</comment>